<dbReference type="EMBL" id="QFRI01000001">
    <property type="protein sequence ID" value="PWH83719.1"/>
    <property type="molecule type" value="Genomic_DNA"/>
</dbReference>
<feature type="region of interest" description="Disordered" evidence="3">
    <location>
        <begin position="1049"/>
        <end position="1078"/>
    </location>
</feature>
<keyword evidence="2" id="KW-1015">Disulfide bond</keyword>
<feature type="domain" description="LamG-like jellyroll fold" evidence="5">
    <location>
        <begin position="475"/>
        <end position="604"/>
    </location>
</feature>
<reference evidence="6 7" key="2">
    <citation type="submission" date="2018-05" db="EMBL/GenBank/DDBJ databases">
        <title>Algibacter marinivivus sp. nov., isolated from sample around a algae.</title>
        <authorList>
            <person name="Zhong X."/>
        </authorList>
    </citation>
    <scope>NUCLEOTIDE SEQUENCE [LARGE SCALE GENOMIC DNA]</scope>
    <source>
        <strain evidence="6 7">ZY111</strain>
    </source>
</reference>
<organism evidence="6 7">
    <name type="scientific">Algibacter marinivivus</name>
    <dbReference type="NCBI Taxonomy" id="2100723"/>
    <lineage>
        <taxon>Bacteria</taxon>
        <taxon>Pseudomonadati</taxon>
        <taxon>Bacteroidota</taxon>
        <taxon>Flavobacteriia</taxon>
        <taxon>Flavobacteriales</taxon>
        <taxon>Flavobacteriaceae</taxon>
        <taxon>Algibacter</taxon>
    </lineage>
</organism>
<dbReference type="InterPro" id="IPR013320">
    <property type="entry name" value="ConA-like_dom_sf"/>
</dbReference>
<feature type="chain" id="PRO_5015502504" description="LamG-like jellyroll fold domain-containing protein" evidence="4">
    <location>
        <begin position="24"/>
        <end position="1306"/>
    </location>
</feature>
<evidence type="ECO:0000259" key="5">
    <source>
        <dbReference type="SMART" id="SM00560"/>
    </source>
</evidence>
<keyword evidence="7" id="KW-1185">Reference proteome</keyword>
<keyword evidence="1 4" id="KW-0732">Signal</keyword>
<proteinExistence type="predicted"/>
<reference evidence="7" key="1">
    <citation type="submission" date="2018-05" db="EMBL/GenBank/DDBJ databases">
        <title>Algibacter marinivivus sp. nov., isolated from sample around a algae.</title>
        <authorList>
            <person name="Lu D."/>
        </authorList>
    </citation>
    <scope>NUCLEOTIDE SEQUENCE [LARGE SCALE GENOMIC DNA]</scope>
    <source>
        <strain evidence="7">ZY111</strain>
    </source>
</reference>
<dbReference type="InterPro" id="IPR006558">
    <property type="entry name" value="LamG-like"/>
</dbReference>
<name>A0A2U2X7G5_9FLAO</name>
<dbReference type="SMART" id="SM00560">
    <property type="entry name" value="LamGL"/>
    <property type="match status" value="1"/>
</dbReference>
<comment type="caution">
    <text evidence="6">The sequence shown here is derived from an EMBL/GenBank/DDBJ whole genome shotgun (WGS) entry which is preliminary data.</text>
</comment>
<reference evidence="7" key="3">
    <citation type="submission" date="2018-05" db="EMBL/GenBank/DDBJ databases">
        <authorList>
            <person name="Lu D."/>
        </authorList>
    </citation>
    <scope>NUCLEOTIDE SEQUENCE [LARGE SCALE GENOMIC DNA]</scope>
    <source>
        <strain evidence="7">ZY111</strain>
    </source>
</reference>
<dbReference type="Pfam" id="PF13385">
    <property type="entry name" value="Laminin_G_3"/>
    <property type="match status" value="1"/>
</dbReference>
<dbReference type="InterPro" id="IPR026444">
    <property type="entry name" value="Secre_tail"/>
</dbReference>
<evidence type="ECO:0000256" key="2">
    <source>
        <dbReference type="ARBA" id="ARBA00023157"/>
    </source>
</evidence>
<gene>
    <name evidence="6" type="ORF">DIS18_03965</name>
</gene>
<feature type="signal peptide" evidence="4">
    <location>
        <begin position="1"/>
        <end position="23"/>
    </location>
</feature>
<dbReference type="GO" id="GO:0005975">
    <property type="term" value="P:carbohydrate metabolic process"/>
    <property type="evidence" value="ECO:0007669"/>
    <property type="project" value="UniProtKB-ARBA"/>
</dbReference>
<accession>A0A2U2X7G5</accession>
<evidence type="ECO:0000313" key="6">
    <source>
        <dbReference type="EMBL" id="PWH83719.1"/>
    </source>
</evidence>
<protein>
    <recommendedName>
        <fullName evidence="5">LamG-like jellyroll fold domain-containing protein</fullName>
    </recommendedName>
</protein>
<dbReference type="GO" id="GO:0004553">
    <property type="term" value="F:hydrolase activity, hydrolyzing O-glycosyl compounds"/>
    <property type="evidence" value="ECO:0007669"/>
    <property type="project" value="UniProtKB-ARBA"/>
</dbReference>
<evidence type="ECO:0000256" key="1">
    <source>
        <dbReference type="ARBA" id="ARBA00022729"/>
    </source>
</evidence>
<feature type="compositionally biased region" description="Low complexity" evidence="3">
    <location>
        <begin position="1051"/>
        <end position="1071"/>
    </location>
</feature>
<evidence type="ECO:0000256" key="4">
    <source>
        <dbReference type="SAM" id="SignalP"/>
    </source>
</evidence>
<dbReference type="Gene3D" id="2.60.120.200">
    <property type="match status" value="1"/>
</dbReference>
<sequence length="1306" mass="142223">MKIKLQLITLLIGLLFLPQIVKGQDVDNDGVLDAFDVDNNNDGIIDTATCSPLSGASSPKGDAVTWSKNGLNIFTIGNNTNGLGYQESGFQQEVYSKGEALTVLNGSSDYSFPGSSWTAGSANTSVGTFANGTIDFESNYYRRTTSPRIAVLRTTTSGGFISGNSGQGVYVYPETGAQAGDYYTVNINFTTPVRSFSFDMIDIFDTTGNGTVNSYEIYVDGNLVGYFNDNFIGDDAVGAINLYDADGVLKTSVIAGQNIENTFGITSNSGMSKVSIRHIVVSGQLIISTHEPHGLDTFAYSLACVPPIDIDSDNDGIPNNIEIQTTSGYIAPSGTVNASGPYAGLWDNYGTGMTPEDTDGDGTPDYLDTDSDNDGILDIQENGMANSLIGTDSDNDGLDNAFETNGINDANLDVNEDIDDPTDLSILPDGDGDLATGGDLDYRDIFNVNPPASATIDFDGIDDYIESDLDLTGYNQATLMAWIKLDENFTTSSEILSFGDLSIEAHSSRQIWARVNNVLVTMPSIEKDLWTHVAIVFDNSLSTSKLKAYINGVLTATSNNASLSSSIYTSTNKFTIGARGLDHLKLFKGNIDEVRVFNTPLTQNQLQKIIYQEVTSDSGNVIGSVVPKPIIDNTTSSILPWSSLKAYYPMTDIQTGRTTDYSGNGHTGYLHNITTIQEQTAPMPYESSSNGNWTSESVWLHGDVWDINQTSSNKDWNIIKISSEVLACHEIKASGLIIDSSSKLTVHSDSVVENDWYLELNGTLDLEDDSQLIQTTTSDLVTSSTGKILRRQEGTSSPYWYNYWSSPVGALSATSLTDNNATTNNTNNTDFRLNMLKDESGSDCLFTSGYTGSGNISTYWLYTFINGKTYWDWAQISTSTGLSSGVGYTQKGNGATGEYIFEGKPNNGTILLDVEDVGGPGSVANVSKTEYLLGNPYASALDVHKFIDDNVGVIDGTLQLWQQWGGTSHNLNEYHGGYAQVNKLGSTRAYQFVSFYGDHNGNQDGTIVPTRYLPVGQGFIAEIVATGQVEFNNSQRIFIKEADADGTYNNGSTFSRRSTSKGKTSNTSSKTDVSEDSMQRIRIEFNSTSGPETTRELLLGFSDYTTDAFDYGYDAKNTEVSNNDLNLELEGQNMNMQAYSEITEDKTVPLNFRSSGDNSFEIRITELGNIESDQEIYIKDNVTGTYFDLRNEATYSFTSYQGIFNDRFEIVFQGEQASLSTEESLVSENYVRYQNTTNTLFAKKLSSDVGKLSLINMRGQAVIELTDVSRAQLENGIQFSNVSSGAYVVCMRTETNEVLTKKIIVN</sequence>
<dbReference type="OrthoDB" id="2582440at2"/>
<dbReference type="Proteomes" id="UP000245375">
    <property type="component" value="Unassembled WGS sequence"/>
</dbReference>
<dbReference type="SUPFAM" id="SSF49899">
    <property type="entry name" value="Concanavalin A-like lectins/glucanases"/>
    <property type="match status" value="1"/>
</dbReference>
<evidence type="ECO:0000313" key="7">
    <source>
        <dbReference type="Proteomes" id="UP000245375"/>
    </source>
</evidence>
<dbReference type="NCBIfam" id="TIGR04183">
    <property type="entry name" value="Por_Secre_tail"/>
    <property type="match status" value="1"/>
</dbReference>
<dbReference type="InterPro" id="IPR028974">
    <property type="entry name" value="TSP_type-3_rpt"/>
</dbReference>
<dbReference type="RefSeq" id="WP_109351724.1">
    <property type="nucleotide sequence ID" value="NZ_QFRI01000001.1"/>
</dbReference>
<dbReference type="GO" id="GO:0005509">
    <property type="term" value="F:calcium ion binding"/>
    <property type="evidence" value="ECO:0007669"/>
    <property type="project" value="InterPro"/>
</dbReference>
<dbReference type="Gene3D" id="4.10.1080.10">
    <property type="entry name" value="TSP type-3 repeat"/>
    <property type="match status" value="1"/>
</dbReference>
<evidence type="ECO:0000256" key="3">
    <source>
        <dbReference type="SAM" id="MobiDB-lite"/>
    </source>
</evidence>